<keyword evidence="2" id="KW-1185">Reference proteome</keyword>
<evidence type="ECO:0000313" key="1">
    <source>
        <dbReference type="EMBL" id="GAA0874454.1"/>
    </source>
</evidence>
<comment type="caution">
    <text evidence="1">The sequence shown here is derived from an EMBL/GenBank/DDBJ whole genome shotgun (WGS) entry which is preliminary data.</text>
</comment>
<dbReference type="EMBL" id="BAAAFH010000003">
    <property type="protein sequence ID" value="GAA0874454.1"/>
    <property type="molecule type" value="Genomic_DNA"/>
</dbReference>
<organism evidence="1 2">
    <name type="scientific">Wandonia haliotis</name>
    <dbReference type="NCBI Taxonomy" id="574963"/>
    <lineage>
        <taxon>Bacteria</taxon>
        <taxon>Pseudomonadati</taxon>
        <taxon>Bacteroidota</taxon>
        <taxon>Flavobacteriia</taxon>
        <taxon>Flavobacteriales</taxon>
        <taxon>Crocinitomicaceae</taxon>
        <taxon>Wandonia</taxon>
    </lineage>
</organism>
<gene>
    <name evidence="1" type="ORF">GCM10009118_08620</name>
</gene>
<accession>A0ABN1MNE3</accession>
<sequence length="735" mass="83765">MKTRLLFTLFVTGTLFWIAYSFFLIEKQQQTVSISTFFSPEQPVVFINRTDACLPETEITVNSVSLLKQIKTQTSLLWKSVAVQHFPDNTIRIVLEEQANSREDSIHSFLTNLGLTTTDFSLNKLLETENWKLFRTNGFVLLTNAKELNAVPTQDSLFSHLLLNRDRQSNYSIITKDKASDYYCHNGYNKEFIIENRKDQKLAAPVSDLDLYGVLPEKTGQFLFIEKSFLAKNNDKWNDEKLLSFIDRGVVFTEFSGNTIIYLDIPGNYVPQEVIQEYVKDKGALNSSIIRLDHTIGEFTTPYATALENVLVLSKSKDALEQIRLLYQMGTVFTSTSQFEQIRRMGAEKVHYRWYHVSEKIMPFEIPDMSGDFGHGVYKTETAQLHIASTRLTQNGGNTSDNSSVTSSTGKIIWNFTLENKNSRFFQNASSVCVYNPDKKTVSIVDRNGKVATWSQMKGNIKTIHPMENGFLVEQFDQLFWMSDSPPYDKKAIAFKGAIASTIAPYIWKNVPSIGLISENRLYRISLKDGSKETNNIPQSRQITEGQLHAFNHEGDLCFGLFTDSVFHIYNSKKNNWRTIELEGKVNWSAKINGKVHYLISKSNTTEYRRLFEDKPIGSAKINGKFFRTQYSGNTDPLFLFIQGDTLTASTATFSRFITIQTDVYKPDLAVVRYFGNNSDQIIVLDGVKNEMILYSPYHASHSAPVRIKASQFLKLTGKDKVITFVDGQLLMYAL</sequence>
<dbReference type="RefSeq" id="WP_343785351.1">
    <property type="nucleotide sequence ID" value="NZ_BAAAFH010000003.1"/>
</dbReference>
<evidence type="ECO:0000313" key="2">
    <source>
        <dbReference type="Proteomes" id="UP001501126"/>
    </source>
</evidence>
<name>A0ABN1MNE3_9FLAO</name>
<reference evidence="1 2" key="1">
    <citation type="journal article" date="2019" name="Int. J. Syst. Evol. Microbiol.">
        <title>The Global Catalogue of Microorganisms (GCM) 10K type strain sequencing project: providing services to taxonomists for standard genome sequencing and annotation.</title>
        <authorList>
            <consortium name="The Broad Institute Genomics Platform"/>
            <consortium name="The Broad Institute Genome Sequencing Center for Infectious Disease"/>
            <person name="Wu L."/>
            <person name="Ma J."/>
        </authorList>
    </citation>
    <scope>NUCLEOTIDE SEQUENCE [LARGE SCALE GENOMIC DNA]</scope>
    <source>
        <strain evidence="1 2">JCM 16083</strain>
    </source>
</reference>
<protein>
    <submittedName>
        <fullName evidence="1">Uncharacterized protein</fullName>
    </submittedName>
</protein>
<dbReference type="Proteomes" id="UP001501126">
    <property type="component" value="Unassembled WGS sequence"/>
</dbReference>
<proteinExistence type="predicted"/>